<dbReference type="InterPro" id="IPR036291">
    <property type="entry name" value="NAD(P)-bd_dom_sf"/>
</dbReference>
<evidence type="ECO:0000313" key="1">
    <source>
        <dbReference type="EMBL" id="CAD7695532.1"/>
    </source>
</evidence>
<dbReference type="GO" id="GO:0034256">
    <property type="term" value="F:chlorophyll(ide) b reductase activity"/>
    <property type="evidence" value="ECO:0007669"/>
    <property type="project" value="TreeGrafter"/>
</dbReference>
<dbReference type="PANTHER" id="PTHR24314:SF26">
    <property type="match status" value="1"/>
</dbReference>
<dbReference type="Gene3D" id="3.40.50.720">
    <property type="entry name" value="NAD(P)-binding Rossmann-like Domain"/>
    <property type="match status" value="1"/>
</dbReference>
<proteinExistence type="predicted"/>
<dbReference type="CDD" id="cd05233">
    <property type="entry name" value="SDR_c"/>
    <property type="match status" value="1"/>
</dbReference>
<reference evidence="1" key="1">
    <citation type="submission" date="2020-12" db="EMBL/GenBank/DDBJ databases">
        <authorList>
            <person name="Iha C."/>
        </authorList>
    </citation>
    <scope>NUCLEOTIDE SEQUENCE</scope>
</reference>
<comment type="caution">
    <text evidence="1">The sequence shown here is derived from an EMBL/GenBank/DDBJ whole genome shotgun (WGS) entry which is preliminary data.</text>
</comment>
<evidence type="ECO:0000313" key="2">
    <source>
        <dbReference type="Proteomes" id="UP000708148"/>
    </source>
</evidence>
<gene>
    <name evidence="1" type="ORF">OSTQU699_LOCUS893</name>
</gene>
<sequence length="277" mass="29778">MAREFLALGDRVVICGRDASRLEAALTSLRRGLSPEAQLHGALCDVSIATDVASLASFARERLGAVDRWINNAGKVTGRRLLPDLEAGEIEAVVGANVLGSLFGCREALRLMRDQPGGPFHIFNMGFSRWGASFSKSACSHKATKRALTQLTESLAEELATEGVEGVGVHNLSPGMVLTDLLLKDSNPVARRFFNALAEEPQTVAADLVPRIRDVRGTASSIDYLNPALAIGRVVAGAPQIIFGGRFFDSEGDRVHEEGKRYNANGVEVLYDVQSCE</sequence>
<dbReference type="PANTHER" id="PTHR24314">
    <property type="entry name" value="NON-SPECIFIC LIPID TRANSFER PROTEIN-RELATED"/>
    <property type="match status" value="1"/>
</dbReference>
<dbReference type="AlphaFoldDB" id="A0A8S1ILJ7"/>
<dbReference type="SUPFAM" id="SSF51735">
    <property type="entry name" value="NAD(P)-binding Rossmann-fold domains"/>
    <property type="match status" value="1"/>
</dbReference>
<dbReference type="InterPro" id="IPR002347">
    <property type="entry name" value="SDR_fam"/>
</dbReference>
<dbReference type="InterPro" id="IPR052625">
    <property type="entry name" value="Chl_b_Red"/>
</dbReference>
<dbReference type="Proteomes" id="UP000708148">
    <property type="component" value="Unassembled WGS sequence"/>
</dbReference>
<dbReference type="PRINTS" id="PR00081">
    <property type="entry name" value="GDHRDH"/>
</dbReference>
<dbReference type="GO" id="GO:0015996">
    <property type="term" value="P:chlorophyll catabolic process"/>
    <property type="evidence" value="ECO:0007669"/>
    <property type="project" value="TreeGrafter"/>
</dbReference>
<accession>A0A8S1ILJ7</accession>
<dbReference type="GO" id="GO:0010304">
    <property type="term" value="P:PSII associated light-harvesting complex II catabolic process"/>
    <property type="evidence" value="ECO:0007669"/>
    <property type="project" value="TreeGrafter"/>
</dbReference>
<organism evidence="1 2">
    <name type="scientific">Ostreobium quekettii</name>
    <dbReference type="NCBI Taxonomy" id="121088"/>
    <lineage>
        <taxon>Eukaryota</taxon>
        <taxon>Viridiplantae</taxon>
        <taxon>Chlorophyta</taxon>
        <taxon>core chlorophytes</taxon>
        <taxon>Ulvophyceae</taxon>
        <taxon>TCBD clade</taxon>
        <taxon>Bryopsidales</taxon>
        <taxon>Ostreobineae</taxon>
        <taxon>Ostreobiaceae</taxon>
        <taxon>Ostreobium</taxon>
    </lineage>
</organism>
<dbReference type="Pfam" id="PF00106">
    <property type="entry name" value="adh_short"/>
    <property type="match status" value="1"/>
</dbReference>
<protein>
    <submittedName>
        <fullName evidence="1">Uncharacterized protein</fullName>
    </submittedName>
</protein>
<dbReference type="OrthoDB" id="3592703at2759"/>
<dbReference type="EMBL" id="CAJHUC010000358">
    <property type="protein sequence ID" value="CAD7695532.1"/>
    <property type="molecule type" value="Genomic_DNA"/>
</dbReference>
<keyword evidence="2" id="KW-1185">Reference proteome</keyword>
<name>A0A8S1ILJ7_9CHLO</name>